<dbReference type="InterPro" id="IPR037069">
    <property type="entry name" value="AcylCoA_DH/ox_N_sf"/>
</dbReference>
<dbReference type="Pfam" id="PF02770">
    <property type="entry name" value="Acyl-CoA_dh_M"/>
    <property type="match status" value="1"/>
</dbReference>
<evidence type="ECO:0000259" key="7">
    <source>
        <dbReference type="Pfam" id="PF00441"/>
    </source>
</evidence>
<feature type="domain" description="Acyl-CoA oxidase/dehydrogenase middle" evidence="8">
    <location>
        <begin position="123"/>
        <end position="217"/>
    </location>
</feature>
<dbReference type="Gene3D" id="1.20.140.10">
    <property type="entry name" value="Butyryl-CoA Dehydrogenase, subunit A, domain 3"/>
    <property type="match status" value="1"/>
</dbReference>
<dbReference type="FunFam" id="2.40.110.10:FF:000002">
    <property type="entry name" value="Acyl-CoA dehydrogenase fadE12"/>
    <property type="match status" value="1"/>
</dbReference>
<organism evidence="10 11">
    <name type="scientific">Marinibacterium profundimaris</name>
    <dbReference type="NCBI Taxonomy" id="1679460"/>
    <lineage>
        <taxon>Bacteria</taxon>
        <taxon>Pseudomonadati</taxon>
        <taxon>Pseudomonadota</taxon>
        <taxon>Alphaproteobacteria</taxon>
        <taxon>Rhodobacterales</taxon>
        <taxon>Paracoccaceae</taxon>
        <taxon>Marinibacterium</taxon>
    </lineage>
</organism>
<keyword evidence="11" id="KW-1185">Reference proteome</keyword>
<dbReference type="Gene3D" id="1.10.540.10">
    <property type="entry name" value="Acyl-CoA dehydrogenase/oxidase, N-terminal domain"/>
    <property type="match status" value="1"/>
</dbReference>
<dbReference type="InterPro" id="IPR036250">
    <property type="entry name" value="AcylCo_DH-like_C"/>
</dbReference>
<name>A0A225NFB4_9RHOB</name>
<dbReference type="SUPFAM" id="SSF47203">
    <property type="entry name" value="Acyl-CoA dehydrogenase C-terminal domain-like"/>
    <property type="match status" value="1"/>
</dbReference>
<dbReference type="InterPro" id="IPR006091">
    <property type="entry name" value="Acyl-CoA_Oxase/DH_mid-dom"/>
</dbReference>
<dbReference type="GO" id="GO:0003995">
    <property type="term" value="F:acyl-CoA dehydrogenase activity"/>
    <property type="evidence" value="ECO:0007669"/>
    <property type="project" value="InterPro"/>
</dbReference>
<dbReference type="AlphaFoldDB" id="A0A225NFB4"/>
<dbReference type="Pfam" id="PF02771">
    <property type="entry name" value="Acyl-CoA_dh_N"/>
    <property type="match status" value="1"/>
</dbReference>
<comment type="cofactor">
    <cofactor evidence="1 6">
        <name>FAD</name>
        <dbReference type="ChEBI" id="CHEBI:57692"/>
    </cofactor>
</comment>
<gene>
    <name evidence="10" type="ORF">ATO3_17750</name>
</gene>
<keyword evidence="3 6" id="KW-0285">Flavoprotein</keyword>
<reference evidence="10 11" key="1">
    <citation type="submission" date="2013-04" db="EMBL/GenBank/DDBJ databases">
        <title>Oceanicola sp. 22II1-22F33 Genome Sequencing.</title>
        <authorList>
            <person name="Lai Q."/>
            <person name="Li G."/>
            <person name="Shao Z."/>
        </authorList>
    </citation>
    <scope>NUCLEOTIDE SEQUENCE [LARGE SCALE GENOMIC DNA]</scope>
    <source>
        <strain evidence="10 11">22II1-22F33</strain>
    </source>
</reference>
<evidence type="ECO:0000256" key="5">
    <source>
        <dbReference type="ARBA" id="ARBA00023002"/>
    </source>
</evidence>
<dbReference type="OrthoDB" id="9775090at2"/>
<dbReference type="PANTHER" id="PTHR43884:SF40">
    <property type="entry name" value="ACYL-COA DEHYDROGENASE"/>
    <property type="match status" value="1"/>
</dbReference>
<feature type="domain" description="Acyl-CoA dehydrogenase/oxidase N-terminal" evidence="9">
    <location>
        <begin position="9"/>
        <end position="119"/>
    </location>
</feature>
<evidence type="ECO:0000256" key="6">
    <source>
        <dbReference type="RuleBase" id="RU362125"/>
    </source>
</evidence>
<dbReference type="EMBL" id="AQQR01000008">
    <property type="protein sequence ID" value="OWU71654.1"/>
    <property type="molecule type" value="Genomic_DNA"/>
</dbReference>
<feature type="domain" description="Acyl-CoA dehydrogenase/oxidase C-terminal" evidence="7">
    <location>
        <begin position="230"/>
        <end position="377"/>
    </location>
</feature>
<evidence type="ECO:0000256" key="2">
    <source>
        <dbReference type="ARBA" id="ARBA00009347"/>
    </source>
</evidence>
<dbReference type="SUPFAM" id="SSF56645">
    <property type="entry name" value="Acyl-CoA dehydrogenase NM domain-like"/>
    <property type="match status" value="1"/>
</dbReference>
<evidence type="ECO:0000256" key="1">
    <source>
        <dbReference type="ARBA" id="ARBA00001974"/>
    </source>
</evidence>
<evidence type="ECO:0000259" key="9">
    <source>
        <dbReference type="Pfam" id="PF02771"/>
    </source>
</evidence>
<dbReference type="PROSITE" id="PS00073">
    <property type="entry name" value="ACYL_COA_DH_2"/>
    <property type="match status" value="1"/>
</dbReference>
<dbReference type="Pfam" id="PF00441">
    <property type="entry name" value="Acyl-CoA_dh_1"/>
    <property type="match status" value="1"/>
</dbReference>
<dbReference type="InterPro" id="IPR009075">
    <property type="entry name" value="AcylCo_DH/oxidase_C"/>
</dbReference>
<dbReference type="FunFam" id="1.20.140.10:FF:000001">
    <property type="entry name" value="Acyl-CoA dehydrogenase"/>
    <property type="match status" value="1"/>
</dbReference>
<proteinExistence type="inferred from homology"/>
<evidence type="ECO:0000259" key="8">
    <source>
        <dbReference type="Pfam" id="PF02770"/>
    </source>
</evidence>
<dbReference type="InterPro" id="IPR006089">
    <property type="entry name" value="Acyl-CoA_DH_CS"/>
</dbReference>
<evidence type="ECO:0000256" key="4">
    <source>
        <dbReference type="ARBA" id="ARBA00022827"/>
    </source>
</evidence>
<comment type="caution">
    <text evidence="10">The sequence shown here is derived from an EMBL/GenBank/DDBJ whole genome shotgun (WGS) entry which is preliminary data.</text>
</comment>
<keyword evidence="5 6" id="KW-0560">Oxidoreductase</keyword>
<dbReference type="InterPro" id="IPR013786">
    <property type="entry name" value="AcylCoA_DH/ox_N"/>
</dbReference>
<sequence>MLKRTLYDEEHDIFRRTVRAWAEREVFPHSEAWREAGCVSRDLWKTAGAQGFLCMYAAEAHGGMEVEDFRYDMVLCEELGPREPGFFIGLHNRIVGPYLQNAASDAQRARFMPGAVSGDRVMAIAMTEPGTGSDLAGIKTRAVEMDDHWILNGSKTYISNGFLCDLVLVAARTNPEARHEIGLFWVETDTPGFARGRNLKKVGLESQDTAELFFDDVKVPKENVLGDPRGGFRTMMMNLAEERLIGAVGFAARAERAFDLTMDYIMERRAFGQPVGTFQNSRFKMASMRTELDAAWALTDHCAREHMKGELTAEMAAEAKLYTSEVEGRVVDECLQLHGGAGYMDEYEISRLYRDARISRIYAGTSEIMREIIGRGLGLDDRRRN</sequence>
<accession>A0A225NFB4</accession>
<dbReference type="GO" id="GO:0050660">
    <property type="term" value="F:flavin adenine dinucleotide binding"/>
    <property type="evidence" value="ECO:0007669"/>
    <property type="project" value="InterPro"/>
</dbReference>
<dbReference type="Gene3D" id="2.40.110.10">
    <property type="entry name" value="Butyryl-CoA Dehydrogenase, subunit A, domain 2"/>
    <property type="match status" value="1"/>
</dbReference>
<evidence type="ECO:0000313" key="10">
    <source>
        <dbReference type="EMBL" id="OWU71654.1"/>
    </source>
</evidence>
<evidence type="ECO:0000313" key="11">
    <source>
        <dbReference type="Proteomes" id="UP000215377"/>
    </source>
</evidence>
<dbReference type="InterPro" id="IPR046373">
    <property type="entry name" value="Acyl-CoA_Oxase/DH_mid-dom_sf"/>
</dbReference>
<dbReference type="RefSeq" id="WP_088651242.1">
    <property type="nucleotide sequence ID" value="NZ_AQQR01000008.1"/>
</dbReference>
<dbReference type="Proteomes" id="UP000215377">
    <property type="component" value="Unassembled WGS sequence"/>
</dbReference>
<keyword evidence="4 6" id="KW-0274">FAD</keyword>
<dbReference type="PANTHER" id="PTHR43884">
    <property type="entry name" value="ACYL-COA DEHYDROGENASE"/>
    <property type="match status" value="1"/>
</dbReference>
<evidence type="ECO:0000256" key="3">
    <source>
        <dbReference type="ARBA" id="ARBA00022630"/>
    </source>
</evidence>
<protein>
    <submittedName>
        <fullName evidence="10">Acyl-CoA dehydrogenase</fullName>
    </submittedName>
</protein>
<comment type="similarity">
    <text evidence="2 6">Belongs to the acyl-CoA dehydrogenase family.</text>
</comment>
<dbReference type="InterPro" id="IPR009100">
    <property type="entry name" value="AcylCoA_DH/oxidase_NM_dom_sf"/>
</dbReference>